<keyword evidence="2" id="KW-1185">Reference proteome</keyword>
<sequence>MTLCAREPRRTRGPGEIYVGVEDSGFFKSTASNGPSRSLRVKPYGGDASTLTRHDDVDVWRVGR</sequence>
<name>A0A4Z2F2D1_9TELE</name>
<reference evidence="1 2" key="1">
    <citation type="submission" date="2019-03" db="EMBL/GenBank/DDBJ databases">
        <title>First draft genome of Liparis tanakae, snailfish: a comprehensive survey of snailfish specific genes.</title>
        <authorList>
            <person name="Kim W."/>
            <person name="Song I."/>
            <person name="Jeong J.-H."/>
            <person name="Kim D."/>
            <person name="Kim S."/>
            <person name="Ryu S."/>
            <person name="Song J.Y."/>
            <person name="Lee S.K."/>
        </authorList>
    </citation>
    <scope>NUCLEOTIDE SEQUENCE [LARGE SCALE GENOMIC DNA]</scope>
    <source>
        <tissue evidence="1">Muscle</tissue>
    </source>
</reference>
<proteinExistence type="predicted"/>
<evidence type="ECO:0000313" key="2">
    <source>
        <dbReference type="Proteomes" id="UP000314294"/>
    </source>
</evidence>
<comment type="caution">
    <text evidence="1">The sequence shown here is derived from an EMBL/GenBank/DDBJ whole genome shotgun (WGS) entry which is preliminary data.</text>
</comment>
<organism evidence="1 2">
    <name type="scientific">Liparis tanakae</name>
    <name type="common">Tanaka's snailfish</name>
    <dbReference type="NCBI Taxonomy" id="230148"/>
    <lineage>
        <taxon>Eukaryota</taxon>
        <taxon>Metazoa</taxon>
        <taxon>Chordata</taxon>
        <taxon>Craniata</taxon>
        <taxon>Vertebrata</taxon>
        <taxon>Euteleostomi</taxon>
        <taxon>Actinopterygii</taxon>
        <taxon>Neopterygii</taxon>
        <taxon>Teleostei</taxon>
        <taxon>Neoteleostei</taxon>
        <taxon>Acanthomorphata</taxon>
        <taxon>Eupercaria</taxon>
        <taxon>Perciformes</taxon>
        <taxon>Cottioidei</taxon>
        <taxon>Cottales</taxon>
        <taxon>Liparidae</taxon>
        <taxon>Liparis</taxon>
    </lineage>
</organism>
<dbReference type="Proteomes" id="UP000314294">
    <property type="component" value="Unassembled WGS sequence"/>
</dbReference>
<gene>
    <name evidence="1" type="ORF">EYF80_054797</name>
</gene>
<evidence type="ECO:0000313" key="1">
    <source>
        <dbReference type="EMBL" id="TNN35040.1"/>
    </source>
</evidence>
<protein>
    <submittedName>
        <fullName evidence="1">Uncharacterized protein</fullName>
    </submittedName>
</protein>
<dbReference type="EMBL" id="SRLO01001843">
    <property type="protein sequence ID" value="TNN35040.1"/>
    <property type="molecule type" value="Genomic_DNA"/>
</dbReference>
<dbReference type="AlphaFoldDB" id="A0A4Z2F2D1"/>
<accession>A0A4Z2F2D1</accession>